<accession>A0A2U2AQY3</accession>
<evidence type="ECO:0000313" key="11">
    <source>
        <dbReference type="EMBL" id="PWD92577.1"/>
    </source>
</evidence>
<evidence type="ECO:0000256" key="5">
    <source>
        <dbReference type="ARBA" id="ARBA00022967"/>
    </source>
</evidence>
<proteinExistence type="inferred from homology"/>
<comment type="similarity">
    <text evidence="2 7 8">Belongs to the complex I 49 kDa subunit family.</text>
</comment>
<comment type="subunit">
    <text evidence="7">NDH-1 is composed of 14 different subunits. Subunits NuoB, C, D, E, F, and G constitute the peripheral sector of the complex.</text>
</comment>
<dbReference type="GO" id="GO:0048038">
    <property type="term" value="F:quinone binding"/>
    <property type="evidence" value="ECO:0007669"/>
    <property type="project" value="UniProtKB-KW"/>
</dbReference>
<organism evidence="10 12">
    <name type="scientific">Ignatzschineria cameli</name>
    <dbReference type="NCBI Taxonomy" id="2182793"/>
    <lineage>
        <taxon>Bacteria</taxon>
        <taxon>Pseudomonadati</taxon>
        <taxon>Pseudomonadota</taxon>
        <taxon>Gammaproteobacteria</taxon>
        <taxon>Cardiobacteriales</taxon>
        <taxon>Ignatzschineriaceae</taxon>
        <taxon>Ignatzschineria</taxon>
    </lineage>
</organism>
<dbReference type="GO" id="GO:0051287">
    <property type="term" value="F:NAD binding"/>
    <property type="evidence" value="ECO:0007669"/>
    <property type="project" value="InterPro"/>
</dbReference>
<keyword evidence="3 7" id="KW-0813">Transport</keyword>
<dbReference type="Proteomes" id="UP000245059">
    <property type="component" value="Unassembled WGS sequence"/>
</dbReference>
<dbReference type="InterPro" id="IPR029014">
    <property type="entry name" value="NiFe-Hase_large"/>
</dbReference>
<comment type="subcellular location">
    <subcellularLocation>
        <location evidence="7">Cell membrane</location>
        <topology evidence="7">Peripheral membrane protein</topology>
        <orientation evidence="7">Cytoplasmic side</orientation>
    </subcellularLocation>
</comment>
<gene>
    <name evidence="7" type="primary">nuoD</name>
    <name evidence="10" type="ORF">DC077_05910</name>
    <name evidence="11" type="ORF">DC078_06015</name>
</gene>
<evidence type="ECO:0000256" key="3">
    <source>
        <dbReference type="ARBA" id="ARBA00022448"/>
    </source>
</evidence>
<evidence type="ECO:0000256" key="7">
    <source>
        <dbReference type="HAMAP-Rule" id="MF_01358"/>
    </source>
</evidence>
<keyword evidence="5 7" id="KW-1278">Translocase</keyword>
<sequence length="421" mass="47969">MTTTTNIENYTINFGPQHPAAHGVMRMILELRGETVERADVHIGLLHRGTEKLMEAKPYTQSIGYLDRLDYCSCLNNEHAFVLAVEKLLGIEVPIRAQYIRVLMDEATRIMNHLMWLGAHGHDLGAMAMLLYCFRDREELYDAQEAITGARIHPFYYRVGGVAKDLPDTMPKYEPSKFRSKKKLERINAARQGDVLDYLEDFCERFLKQNMVEYRNLLVGNRIWKGRVVGIGAVSAERAIELGFTGPMLRGSGVAWDLRKTQPYSVYDQLDFEVPVGVNGDCYDRFLVRLEEMEQSAHLMMQCIKWLRENKGPVMSTDSRVTIPQRRDVKEGMESLIQQFKVFTEGFCVPEGEAYAAVEHPKGEFGVYLVSDGANKPYRVKLRAPGFAHISATEEMAKRHMLSDLVAILGTQDMVFGDIDR</sequence>
<evidence type="ECO:0000256" key="8">
    <source>
        <dbReference type="RuleBase" id="RU003685"/>
    </source>
</evidence>
<dbReference type="GO" id="GO:0050136">
    <property type="term" value="F:NADH dehydrogenase (quinone) (non-electrogenic) activity"/>
    <property type="evidence" value="ECO:0007669"/>
    <property type="project" value="UniProtKB-UniRule"/>
</dbReference>
<dbReference type="AlphaFoldDB" id="A0A2U2AQY3"/>
<comment type="catalytic activity">
    <reaction evidence="7">
        <text>a quinone + NADH + 5 H(+)(in) = a quinol + NAD(+) + 4 H(+)(out)</text>
        <dbReference type="Rhea" id="RHEA:57888"/>
        <dbReference type="ChEBI" id="CHEBI:15378"/>
        <dbReference type="ChEBI" id="CHEBI:24646"/>
        <dbReference type="ChEBI" id="CHEBI:57540"/>
        <dbReference type="ChEBI" id="CHEBI:57945"/>
        <dbReference type="ChEBI" id="CHEBI:132124"/>
    </reaction>
</comment>
<protein>
    <recommendedName>
        <fullName evidence="7">NADH-quinone oxidoreductase subunit D</fullName>
        <ecNumber evidence="7">7.1.1.-</ecNumber>
    </recommendedName>
    <alternativeName>
        <fullName evidence="7">NADH dehydrogenase I subunit D</fullName>
    </alternativeName>
    <alternativeName>
        <fullName evidence="7">NDH-1 subunit D</fullName>
    </alternativeName>
</protein>
<dbReference type="EMBL" id="QEWW01000003">
    <property type="protein sequence ID" value="PWD86273.1"/>
    <property type="molecule type" value="Genomic_DNA"/>
</dbReference>
<dbReference type="InterPro" id="IPR022885">
    <property type="entry name" value="NDH1_su_D/H"/>
</dbReference>
<dbReference type="EMBL" id="QEWV01000004">
    <property type="protein sequence ID" value="PWD92577.1"/>
    <property type="molecule type" value="Genomic_DNA"/>
</dbReference>
<keyword evidence="4 7" id="KW-0874">Quinone</keyword>
<keyword evidence="6 7" id="KW-0520">NAD</keyword>
<comment type="caution">
    <text evidence="10">The sequence shown here is derived from an EMBL/GenBank/DDBJ whole genome shotgun (WGS) entry which is preliminary data.</text>
</comment>
<dbReference type="GO" id="GO:0005886">
    <property type="term" value="C:plasma membrane"/>
    <property type="evidence" value="ECO:0007669"/>
    <property type="project" value="UniProtKB-SubCell"/>
</dbReference>
<evidence type="ECO:0000256" key="1">
    <source>
        <dbReference type="ARBA" id="ARBA00002378"/>
    </source>
</evidence>
<feature type="domain" description="NADH-quinone oxidoreductase subunit D" evidence="9">
    <location>
        <begin position="123"/>
        <end position="421"/>
    </location>
</feature>
<name>A0A2U2AQY3_9GAMM</name>
<comment type="function">
    <text evidence="1 7">NDH-1 shuttles electrons from NADH, via FMN and iron-sulfur (Fe-S) centers, to quinones in the respiratory chain. The immediate electron acceptor for the enzyme in this species is believed to be ubiquinone. Couples the redox reaction to proton translocation (for every two electrons transferred, four hydrogen ions are translocated across the cytoplasmic membrane), and thus conserves the redox energy in a proton gradient.</text>
</comment>
<reference evidence="10" key="1">
    <citation type="journal article" date="2018" name="Genome Announc.">
        <title>Ignatzschineria cameli sp. nov., isolated from necrotic foot tissue of dromedaries (Camelus dromedarius) and associated maggots (Wohlfahrtia species) in Dubai.</title>
        <authorList>
            <person name="Tsang C.C."/>
            <person name="Tang J.Y."/>
            <person name="Fong J.Y."/>
            <person name="Kinne J."/>
            <person name="Lee H.H."/>
            <person name="Joseph M."/>
            <person name="Jose S."/>
            <person name="Schuster R.K."/>
            <person name="Tang Y."/>
            <person name="Sivakumar S."/>
            <person name="Chen J.H."/>
            <person name="Teng J.L."/>
            <person name="Lau S.K."/>
            <person name="Wernery U."/>
            <person name="Woo P.C."/>
        </authorList>
    </citation>
    <scope>NUCLEOTIDE SEQUENCE</scope>
    <source>
        <strain evidence="10">UAE-HKU57</strain>
        <strain evidence="11">UAE-HKU58</strain>
    </source>
</reference>
<evidence type="ECO:0000256" key="6">
    <source>
        <dbReference type="ARBA" id="ARBA00023027"/>
    </source>
</evidence>
<dbReference type="PROSITE" id="PS00535">
    <property type="entry name" value="COMPLEX1_49K"/>
    <property type="match status" value="1"/>
</dbReference>
<evidence type="ECO:0000313" key="13">
    <source>
        <dbReference type="Proteomes" id="UP000245217"/>
    </source>
</evidence>
<evidence type="ECO:0000259" key="9">
    <source>
        <dbReference type="Pfam" id="PF00346"/>
    </source>
</evidence>
<dbReference type="PANTHER" id="PTHR11993:SF10">
    <property type="entry name" value="NADH DEHYDROGENASE [UBIQUINONE] IRON-SULFUR PROTEIN 2, MITOCHONDRIAL"/>
    <property type="match status" value="1"/>
</dbReference>
<dbReference type="HAMAP" id="MF_01358">
    <property type="entry name" value="NDH1_NuoD"/>
    <property type="match status" value="1"/>
</dbReference>
<evidence type="ECO:0000313" key="10">
    <source>
        <dbReference type="EMBL" id="PWD86273.1"/>
    </source>
</evidence>
<dbReference type="NCBIfam" id="TIGR01962">
    <property type="entry name" value="NuoD"/>
    <property type="match status" value="1"/>
</dbReference>
<reference evidence="12 13" key="2">
    <citation type="submission" date="2018-05" db="EMBL/GenBank/DDBJ databases">
        <title>Ignatzschineria dubaiensis sp. nov., isolated from necrotic foot tissues of dromedaries (Camelus dromedarius) and associated maggots in Dubai, United Arab Emirates.</title>
        <authorList>
            <person name="Tsang C.C."/>
            <person name="Tang J.Y.M."/>
            <person name="Fong J.Y.H."/>
            <person name="Kinne J."/>
            <person name="Lee H.H."/>
            <person name="Joseph M."/>
            <person name="Jose S."/>
            <person name="Schuster R.K."/>
            <person name="Tang Y."/>
            <person name="Sivakumar S."/>
            <person name="Chen J.H.K."/>
            <person name="Teng J.L.L."/>
            <person name="Lau S.K.P."/>
            <person name="Wernery U."/>
            <person name="Woo P.C.Y."/>
        </authorList>
    </citation>
    <scope>NUCLEOTIDE SEQUENCE [LARGE SCALE GENOMIC DNA]</scope>
    <source>
        <strain evidence="12">UAE-HKU57</strain>
        <strain evidence="13">UAE-HKU58</strain>
    </source>
</reference>
<dbReference type="InterPro" id="IPR014029">
    <property type="entry name" value="NADH_UbQ_OxRdtase_49kDa_CS"/>
</dbReference>
<dbReference type="PANTHER" id="PTHR11993">
    <property type="entry name" value="NADH-UBIQUINONE OXIDOREDUCTASE 49 KDA SUBUNIT"/>
    <property type="match status" value="1"/>
</dbReference>
<dbReference type="InterPro" id="IPR001135">
    <property type="entry name" value="NADH_Q_OxRdtase_suD"/>
</dbReference>
<keyword evidence="7" id="KW-1003">Cell membrane</keyword>
<evidence type="ECO:0000313" key="12">
    <source>
        <dbReference type="Proteomes" id="UP000245059"/>
    </source>
</evidence>
<keyword evidence="10" id="KW-0560">Oxidoreductase</keyword>
<dbReference type="OrthoDB" id="9801496at2"/>
<keyword evidence="7" id="KW-0830">Ubiquinone</keyword>
<dbReference type="SUPFAM" id="SSF56762">
    <property type="entry name" value="HydB/Nqo4-like"/>
    <property type="match status" value="1"/>
</dbReference>
<dbReference type="NCBIfam" id="NF004739">
    <property type="entry name" value="PRK06075.1"/>
    <property type="match status" value="1"/>
</dbReference>
<evidence type="ECO:0000256" key="4">
    <source>
        <dbReference type="ARBA" id="ARBA00022719"/>
    </source>
</evidence>
<dbReference type="Gene3D" id="1.10.645.10">
    <property type="entry name" value="Cytochrome-c3 Hydrogenase, chain B"/>
    <property type="match status" value="1"/>
</dbReference>
<dbReference type="Proteomes" id="UP000245217">
    <property type="component" value="Unassembled WGS sequence"/>
</dbReference>
<evidence type="ECO:0000256" key="2">
    <source>
        <dbReference type="ARBA" id="ARBA00005769"/>
    </source>
</evidence>
<dbReference type="RefSeq" id="WP_109201680.1">
    <property type="nucleotide sequence ID" value="NZ_QEWS01000004.1"/>
</dbReference>
<keyword evidence="7" id="KW-0472">Membrane</keyword>
<dbReference type="EC" id="7.1.1.-" evidence="7"/>
<keyword evidence="13" id="KW-1185">Reference proteome</keyword>
<dbReference type="Pfam" id="PF00346">
    <property type="entry name" value="Complex1_49kDa"/>
    <property type="match status" value="1"/>
</dbReference>